<dbReference type="OrthoDB" id="9774747at2"/>
<dbReference type="AlphaFoldDB" id="A0A369AKB9"/>
<reference evidence="1 2" key="1">
    <citation type="submission" date="2018-07" db="EMBL/GenBank/DDBJ databases">
        <title>Genomic Encyclopedia of Type Strains, Phase IV (KMG-IV): sequencing the most valuable type-strain genomes for metagenomic binning, comparative biology and taxonomic classification.</title>
        <authorList>
            <person name="Goeker M."/>
        </authorList>
    </citation>
    <scope>NUCLEOTIDE SEQUENCE [LARGE SCALE GENOMIC DNA]</scope>
    <source>
        <strain evidence="1 2">DSM 100911</strain>
    </source>
</reference>
<evidence type="ECO:0000313" key="1">
    <source>
        <dbReference type="EMBL" id="RCX09543.1"/>
    </source>
</evidence>
<dbReference type="RefSeq" id="WP_114483403.1">
    <property type="nucleotide sequence ID" value="NZ_QPJU01000005.1"/>
</dbReference>
<dbReference type="CDD" id="cd00077">
    <property type="entry name" value="HDc"/>
    <property type="match status" value="1"/>
</dbReference>
<dbReference type="SUPFAM" id="SSF109604">
    <property type="entry name" value="HD-domain/PDEase-like"/>
    <property type="match status" value="1"/>
</dbReference>
<evidence type="ECO:0000313" key="2">
    <source>
        <dbReference type="Proteomes" id="UP000252174"/>
    </source>
</evidence>
<protein>
    <recommendedName>
        <fullName evidence="3">Phosphodiesterase</fullName>
    </recommendedName>
</protein>
<gene>
    <name evidence="1" type="ORF">DFR45_105173</name>
</gene>
<sequence>MSPPSAWGYRSHEGEYEDLLGLWADLESALAVLLSAPLQVQHFPGKVQQLDRWLQDLMAHDTDAGLYLMFQLASTSAVGYSASHALVCATLCHVLTQELQLSKPERDSLVQAALTMNIGMTALQNELAQQREKPSAEQQNAIREHAQKGRDLLEGLHVEDELWLRVVQLHHTQFPPSSKALSAQAPPERLVRILSTIDRYAAMISPRRSRAGRSITESVRAIFSRNADTTDEVNRALVRALGLCPPGVFVRLDNGDTALVLRRGTATNHPIVASLLNRSGKNYPKPSIHDTANSKLRIVSSLPRSAVLLKQDHRTMVRLGLYAAQRSLHLVKPPSSIAAFP</sequence>
<organism evidence="1 2">
    <name type="scientific">Extensimonas vulgaris</name>
    <dbReference type="NCBI Taxonomy" id="1031594"/>
    <lineage>
        <taxon>Bacteria</taxon>
        <taxon>Pseudomonadati</taxon>
        <taxon>Pseudomonadota</taxon>
        <taxon>Betaproteobacteria</taxon>
        <taxon>Burkholderiales</taxon>
        <taxon>Comamonadaceae</taxon>
        <taxon>Extensimonas</taxon>
    </lineage>
</organism>
<evidence type="ECO:0008006" key="3">
    <source>
        <dbReference type="Google" id="ProtNLM"/>
    </source>
</evidence>
<dbReference type="Proteomes" id="UP000252174">
    <property type="component" value="Unassembled WGS sequence"/>
</dbReference>
<dbReference type="Pfam" id="PF13487">
    <property type="entry name" value="HD_5"/>
    <property type="match status" value="1"/>
</dbReference>
<name>A0A369AKB9_9BURK</name>
<proteinExistence type="predicted"/>
<accession>A0A369AKB9</accession>
<comment type="caution">
    <text evidence="1">The sequence shown here is derived from an EMBL/GenBank/DDBJ whole genome shotgun (WGS) entry which is preliminary data.</text>
</comment>
<dbReference type="EMBL" id="QPJU01000005">
    <property type="protein sequence ID" value="RCX09543.1"/>
    <property type="molecule type" value="Genomic_DNA"/>
</dbReference>
<dbReference type="InterPro" id="IPR003607">
    <property type="entry name" value="HD/PDEase_dom"/>
</dbReference>
<dbReference type="Gene3D" id="1.10.3210.10">
    <property type="entry name" value="Hypothetical protein af1432"/>
    <property type="match status" value="1"/>
</dbReference>
<keyword evidence="2" id="KW-1185">Reference proteome</keyword>